<keyword evidence="2" id="KW-1185">Reference proteome</keyword>
<protein>
    <submittedName>
        <fullName evidence="1">Uncharacterized protein</fullName>
    </submittedName>
</protein>
<evidence type="ECO:0000313" key="1">
    <source>
        <dbReference type="EMBL" id="KAK3869406.1"/>
    </source>
</evidence>
<name>A0AAE1K9P0_PETCI</name>
<dbReference type="Proteomes" id="UP001286313">
    <property type="component" value="Unassembled WGS sequence"/>
</dbReference>
<organism evidence="1 2">
    <name type="scientific">Petrolisthes cinctipes</name>
    <name type="common">Flat porcelain crab</name>
    <dbReference type="NCBI Taxonomy" id="88211"/>
    <lineage>
        <taxon>Eukaryota</taxon>
        <taxon>Metazoa</taxon>
        <taxon>Ecdysozoa</taxon>
        <taxon>Arthropoda</taxon>
        <taxon>Crustacea</taxon>
        <taxon>Multicrustacea</taxon>
        <taxon>Malacostraca</taxon>
        <taxon>Eumalacostraca</taxon>
        <taxon>Eucarida</taxon>
        <taxon>Decapoda</taxon>
        <taxon>Pleocyemata</taxon>
        <taxon>Anomura</taxon>
        <taxon>Galatheoidea</taxon>
        <taxon>Porcellanidae</taxon>
        <taxon>Petrolisthes</taxon>
    </lineage>
</organism>
<dbReference type="EMBL" id="JAWQEG010002841">
    <property type="protein sequence ID" value="KAK3869406.1"/>
    <property type="molecule type" value="Genomic_DNA"/>
</dbReference>
<reference evidence="1" key="1">
    <citation type="submission" date="2023-10" db="EMBL/GenBank/DDBJ databases">
        <title>Genome assemblies of two species of porcelain crab, Petrolisthes cinctipes and Petrolisthes manimaculis (Anomura: Porcellanidae).</title>
        <authorList>
            <person name="Angst P."/>
        </authorList>
    </citation>
    <scope>NUCLEOTIDE SEQUENCE</scope>
    <source>
        <strain evidence="1">PB745_01</strain>
        <tissue evidence="1">Gill</tissue>
    </source>
</reference>
<accession>A0AAE1K9P0</accession>
<evidence type="ECO:0000313" key="2">
    <source>
        <dbReference type="Proteomes" id="UP001286313"/>
    </source>
</evidence>
<dbReference type="AlphaFoldDB" id="A0AAE1K9P0"/>
<comment type="caution">
    <text evidence="1">The sequence shown here is derived from an EMBL/GenBank/DDBJ whole genome shotgun (WGS) entry which is preliminary data.</text>
</comment>
<sequence>MSDDAAETADVGVNKPTRQCDVTEQRRAAEINTPPIDSHCQIYDTRVLQEISLSADAELLQADLESLYQWAEKNNMMFSGSKFEHMSYTVQGCNNCPPKYTANDRYLRDCNGLGLDNFKRKLDKFLGITPDEPKLPQYHLRASSNSIVD</sequence>
<gene>
    <name evidence="1" type="ORF">Pcinc_025279</name>
</gene>
<proteinExistence type="predicted"/>